<feature type="compositionally biased region" description="Basic and acidic residues" evidence="2">
    <location>
        <begin position="87"/>
        <end position="97"/>
    </location>
</feature>
<dbReference type="Proteomes" id="UP000019024">
    <property type="component" value="Chromosome"/>
</dbReference>
<sequence length="97" mass="11303">MADMVRIPSVNEDDEICDDLLTRDEALEMLEFLEKFEYASNRRITLLILWKTGMRMSGLRALELGDFDDGRPALELRHRPTTGTPLKNKEKSERETF</sequence>
<gene>
    <name evidence="3" type="ORF">HALLA_05855</name>
</gene>
<organism evidence="3 4">
    <name type="scientific">Halostagnicola larsenii XH-48</name>
    <dbReference type="NCBI Taxonomy" id="797299"/>
    <lineage>
        <taxon>Archaea</taxon>
        <taxon>Methanobacteriati</taxon>
        <taxon>Methanobacteriota</taxon>
        <taxon>Stenosarchaea group</taxon>
        <taxon>Halobacteria</taxon>
        <taxon>Halobacteriales</taxon>
        <taxon>Natrialbaceae</taxon>
        <taxon>Halostagnicola</taxon>
    </lineage>
</organism>
<accession>W0JUL7</accession>
<name>W0JUL7_9EURY</name>
<dbReference type="InterPro" id="IPR011010">
    <property type="entry name" value="DNA_brk_join_enz"/>
</dbReference>
<evidence type="ECO:0000313" key="4">
    <source>
        <dbReference type="Proteomes" id="UP000019024"/>
    </source>
</evidence>
<dbReference type="GO" id="GO:0015074">
    <property type="term" value="P:DNA integration"/>
    <property type="evidence" value="ECO:0007669"/>
    <property type="project" value="InterPro"/>
</dbReference>
<evidence type="ECO:0000313" key="3">
    <source>
        <dbReference type="EMBL" id="AHG00738.1"/>
    </source>
</evidence>
<dbReference type="eggNOG" id="arCOG01250">
    <property type="taxonomic scope" value="Archaea"/>
</dbReference>
<dbReference type="InterPro" id="IPR013762">
    <property type="entry name" value="Integrase-like_cat_sf"/>
</dbReference>
<evidence type="ECO:0000256" key="1">
    <source>
        <dbReference type="ARBA" id="ARBA00023172"/>
    </source>
</evidence>
<dbReference type="KEGG" id="hlr:HALLA_05855"/>
<reference evidence="3 4" key="1">
    <citation type="submission" date="2014-01" db="EMBL/GenBank/DDBJ databases">
        <authorList>
            <consortium name="DOE Joint Genome Institute"/>
            <person name="Anderson I."/>
            <person name="Huntemann M."/>
            <person name="Han J."/>
            <person name="Chen A."/>
            <person name="Kyrpides N."/>
            <person name="Mavromatis K."/>
            <person name="Markowitz V."/>
            <person name="Palaniappan K."/>
            <person name="Ivanova N."/>
            <person name="Schaumberg A."/>
            <person name="Pati A."/>
            <person name="Liolios K."/>
            <person name="Nordberg H.P."/>
            <person name="Cantor M.N."/>
            <person name="Hua S.X."/>
            <person name="Woyke T."/>
        </authorList>
    </citation>
    <scope>NUCLEOTIDE SEQUENCE [LARGE SCALE GENOMIC DNA]</scope>
    <source>
        <strain evidence="3 4">XH-48</strain>
    </source>
</reference>
<dbReference type="Gene3D" id="1.10.443.10">
    <property type="entry name" value="Intergrase catalytic core"/>
    <property type="match status" value="1"/>
</dbReference>
<dbReference type="GO" id="GO:0006310">
    <property type="term" value="P:DNA recombination"/>
    <property type="evidence" value="ECO:0007669"/>
    <property type="project" value="UniProtKB-KW"/>
</dbReference>
<feature type="region of interest" description="Disordered" evidence="2">
    <location>
        <begin position="73"/>
        <end position="97"/>
    </location>
</feature>
<dbReference type="PATRIC" id="fig|797299.3.peg.221"/>
<keyword evidence="1" id="KW-0233">DNA recombination</keyword>
<proteinExistence type="predicted"/>
<dbReference type="EMBL" id="CP007055">
    <property type="protein sequence ID" value="AHG00738.1"/>
    <property type="molecule type" value="Genomic_DNA"/>
</dbReference>
<protein>
    <submittedName>
        <fullName evidence="3">Uncharacterized protein</fullName>
    </submittedName>
</protein>
<evidence type="ECO:0000256" key="2">
    <source>
        <dbReference type="SAM" id="MobiDB-lite"/>
    </source>
</evidence>
<dbReference type="GO" id="GO:0003677">
    <property type="term" value="F:DNA binding"/>
    <property type="evidence" value="ECO:0007669"/>
    <property type="project" value="InterPro"/>
</dbReference>
<dbReference type="HOGENOM" id="CLU_2340050_0_0_2"/>
<keyword evidence="4" id="KW-1185">Reference proteome</keyword>
<dbReference type="AlphaFoldDB" id="W0JUL7"/>
<dbReference type="SUPFAM" id="SSF56349">
    <property type="entry name" value="DNA breaking-rejoining enzymes"/>
    <property type="match status" value="1"/>
</dbReference>